<comment type="similarity">
    <text evidence="5">Belongs to the SAT4 family.</text>
</comment>
<feature type="transmembrane region" description="Helical" evidence="7">
    <location>
        <begin position="209"/>
        <end position="227"/>
    </location>
</feature>
<dbReference type="PANTHER" id="PTHR33048">
    <property type="entry name" value="PTH11-LIKE INTEGRAL MEMBRANE PROTEIN (AFU_ORTHOLOGUE AFUA_5G11245)"/>
    <property type="match status" value="1"/>
</dbReference>
<protein>
    <recommendedName>
        <fullName evidence="8">Rhodopsin domain-containing protein</fullName>
    </recommendedName>
</protein>
<comment type="subcellular location">
    <subcellularLocation>
        <location evidence="1">Membrane</location>
        <topology evidence="1">Multi-pass membrane protein</topology>
    </subcellularLocation>
</comment>
<feature type="transmembrane region" description="Helical" evidence="7">
    <location>
        <begin position="18"/>
        <end position="39"/>
    </location>
</feature>
<keyword evidence="10" id="KW-1185">Reference proteome</keyword>
<evidence type="ECO:0000313" key="10">
    <source>
        <dbReference type="Proteomes" id="UP000036947"/>
    </source>
</evidence>
<comment type="caution">
    <text evidence="9">The sequence shown here is derived from an EMBL/GenBank/DDBJ whole genome shotgun (WGS) entry which is preliminary data.</text>
</comment>
<dbReference type="GO" id="GO:0016020">
    <property type="term" value="C:membrane"/>
    <property type="evidence" value="ECO:0007669"/>
    <property type="project" value="UniProtKB-SubCell"/>
</dbReference>
<proteinExistence type="inferred from homology"/>
<feature type="transmembrane region" description="Helical" evidence="7">
    <location>
        <begin position="90"/>
        <end position="110"/>
    </location>
</feature>
<feature type="compositionally biased region" description="Basic and acidic residues" evidence="6">
    <location>
        <begin position="307"/>
        <end position="329"/>
    </location>
</feature>
<gene>
    <name evidence="9" type="ORF">TOPH_08210</name>
</gene>
<dbReference type="Pfam" id="PF20684">
    <property type="entry name" value="Fung_rhodopsin"/>
    <property type="match status" value="1"/>
</dbReference>
<feature type="domain" description="Rhodopsin" evidence="8">
    <location>
        <begin position="35"/>
        <end position="269"/>
    </location>
</feature>
<dbReference type="PANTHER" id="PTHR33048:SF64">
    <property type="entry name" value="INTEGRAL MEMBRANE PROTEIN"/>
    <property type="match status" value="1"/>
</dbReference>
<keyword evidence="4 7" id="KW-0472">Membrane</keyword>
<reference evidence="9 10" key="1">
    <citation type="journal article" date="2015" name="BMC Genomics">
        <title>The genome of the truffle-parasite Tolypocladium ophioglossoides and the evolution of antifungal peptaibiotics.</title>
        <authorList>
            <person name="Quandt C.A."/>
            <person name="Bushley K.E."/>
            <person name="Spatafora J.W."/>
        </authorList>
    </citation>
    <scope>NUCLEOTIDE SEQUENCE [LARGE SCALE GENOMIC DNA]</scope>
    <source>
        <strain evidence="9 10">CBS 100239</strain>
    </source>
</reference>
<feature type="transmembrane region" description="Helical" evidence="7">
    <location>
        <begin position="51"/>
        <end position="70"/>
    </location>
</feature>
<evidence type="ECO:0000256" key="4">
    <source>
        <dbReference type="ARBA" id="ARBA00023136"/>
    </source>
</evidence>
<evidence type="ECO:0000256" key="5">
    <source>
        <dbReference type="ARBA" id="ARBA00038359"/>
    </source>
</evidence>
<dbReference type="InterPro" id="IPR049326">
    <property type="entry name" value="Rhodopsin_dom_fungi"/>
</dbReference>
<feature type="transmembrane region" description="Helical" evidence="7">
    <location>
        <begin position="131"/>
        <end position="157"/>
    </location>
</feature>
<dbReference type="Proteomes" id="UP000036947">
    <property type="component" value="Unassembled WGS sequence"/>
</dbReference>
<name>A0A0L0N039_TOLOC</name>
<evidence type="ECO:0000256" key="7">
    <source>
        <dbReference type="SAM" id="Phobius"/>
    </source>
</evidence>
<dbReference type="EMBL" id="LFRF01000041">
    <property type="protein sequence ID" value="KND87130.1"/>
    <property type="molecule type" value="Genomic_DNA"/>
</dbReference>
<sequence>MGWTYNAPEGTATSGPRIAAIVLTFTSVALLIVCARLYVRAWMIKAMGYDDSVIIVAWLGACAYTTTTVIQTKWGLGITSLDDMPPENIYNFGLAQYIGAPFYVLGIWGFKTSLLLSYLRFIPIQGYRIAIIVIGVVVAVAHIGFICSFLFLCTPIAKQWDLSITDRHCGEGVSFYLTFSALTIIFDMIVFVLPFPVLVKSNIQLRRKIALLCLFALGIFVTVIQVIRIHTIKNLSNYLNSSNPILWSIIENDIGIIIASVPTLAPLVKYYSERSRNASGNDLQPPEPQYGLQSRRSANNKYSSGDAVRESSDEHDAPKKYTDSTEHII</sequence>
<evidence type="ECO:0000256" key="3">
    <source>
        <dbReference type="ARBA" id="ARBA00022989"/>
    </source>
</evidence>
<evidence type="ECO:0000259" key="8">
    <source>
        <dbReference type="Pfam" id="PF20684"/>
    </source>
</evidence>
<feature type="transmembrane region" description="Helical" evidence="7">
    <location>
        <begin position="247"/>
        <end position="268"/>
    </location>
</feature>
<evidence type="ECO:0000256" key="2">
    <source>
        <dbReference type="ARBA" id="ARBA00022692"/>
    </source>
</evidence>
<dbReference type="InterPro" id="IPR052337">
    <property type="entry name" value="SAT4-like"/>
</dbReference>
<evidence type="ECO:0000256" key="6">
    <source>
        <dbReference type="SAM" id="MobiDB-lite"/>
    </source>
</evidence>
<feature type="transmembrane region" description="Helical" evidence="7">
    <location>
        <begin position="177"/>
        <end position="197"/>
    </location>
</feature>
<feature type="compositionally biased region" description="Polar residues" evidence="6">
    <location>
        <begin position="291"/>
        <end position="303"/>
    </location>
</feature>
<dbReference type="AlphaFoldDB" id="A0A0L0N039"/>
<organism evidence="9 10">
    <name type="scientific">Tolypocladium ophioglossoides (strain CBS 100239)</name>
    <name type="common">Snaketongue truffleclub</name>
    <name type="synonym">Elaphocordyceps ophioglossoides</name>
    <dbReference type="NCBI Taxonomy" id="1163406"/>
    <lineage>
        <taxon>Eukaryota</taxon>
        <taxon>Fungi</taxon>
        <taxon>Dikarya</taxon>
        <taxon>Ascomycota</taxon>
        <taxon>Pezizomycotina</taxon>
        <taxon>Sordariomycetes</taxon>
        <taxon>Hypocreomycetidae</taxon>
        <taxon>Hypocreales</taxon>
        <taxon>Ophiocordycipitaceae</taxon>
        <taxon>Tolypocladium</taxon>
    </lineage>
</organism>
<dbReference type="STRING" id="1163406.A0A0L0N039"/>
<keyword evidence="3 7" id="KW-1133">Transmembrane helix</keyword>
<evidence type="ECO:0000313" key="9">
    <source>
        <dbReference type="EMBL" id="KND87130.1"/>
    </source>
</evidence>
<accession>A0A0L0N039</accession>
<keyword evidence="2 7" id="KW-0812">Transmembrane</keyword>
<evidence type="ECO:0000256" key="1">
    <source>
        <dbReference type="ARBA" id="ARBA00004141"/>
    </source>
</evidence>
<feature type="region of interest" description="Disordered" evidence="6">
    <location>
        <begin position="276"/>
        <end position="329"/>
    </location>
</feature>
<dbReference type="OrthoDB" id="3529975at2759"/>